<evidence type="ECO:0000259" key="9">
    <source>
        <dbReference type="PROSITE" id="PS50106"/>
    </source>
</evidence>
<dbReference type="Pfam" id="PF13180">
    <property type="entry name" value="PDZ_2"/>
    <property type="match status" value="1"/>
</dbReference>
<dbReference type="GO" id="GO:0008233">
    <property type="term" value="F:peptidase activity"/>
    <property type="evidence" value="ECO:0007669"/>
    <property type="project" value="UniProtKB-KW"/>
</dbReference>
<feature type="compositionally biased region" description="Basic and acidic residues" evidence="7">
    <location>
        <begin position="157"/>
        <end position="170"/>
    </location>
</feature>
<dbReference type="PANTHER" id="PTHR43343:SF3">
    <property type="entry name" value="PROTEASE DO-LIKE 8, CHLOROPLASTIC"/>
    <property type="match status" value="1"/>
</dbReference>
<dbReference type="Gene3D" id="2.30.42.10">
    <property type="match status" value="1"/>
</dbReference>
<evidence type="ECO:0000313" key="11">
    <source>
        <dbReference type="Proteomes" id="UP001549019"/>
    </source>
</evidence>
<feature type="region of interest" description="Disordered" evidence="7">
    <location>
        <begin position="1"/>
        <end position="219"/>
    </location>
</feature>
<dbReference type="InterPro" id="IPR051201">
    <property type="entry name" value="Chloro_Bact_Ser_Proteases"/>
</dbReference>
<feature type="compositionally biased region" description="Low complexity" evidence="7">
    <location>
        <begin position="140"/>
        <end position="155"/>
    </location>
</feature>
<accession>A0ABV2ECH2</accession>
<dbReference type="PRINTS" id="PR00834">
    <property type="entry name" value="PROTEASES2C"/>
</dbReference>
<dbReference type="PANTHER" id="PTHR43343">
    <property type="entry name" value="PEPTIDASE S12"/>
    <property type="match status" value="1"/>
</dbReference>
<keyword evidence="5" id="KW-0378">Hydrolase</keyword>
<evidence type="ECO:0000256" key="2">
    <source>
        <dbReference type="ARBA" id="ARBA00010541"/>
    </source>
</evidence>
<dbReference type="InterPro" id="IPR001940">
    <property type="entry name" value="Peptidase_S1C"/>
</dbReference>
<keyword evidence="8" id="KW-0812">Transmembrane</keyword>
<dbReference type="Gene3D" id="2.40.10.10">
    <property type="entry name" value="Trypsin-like serine proteases"/>
    <property type="match status" value="2"/>
</dbReference>
<feature type="compositionally biased region" description="Basic and acidic residues" evidence="7">
    <location>
        <begin position="102"/>
        <end position="122"/>
    </location>
</feature>
<feature type="compositionally biased region" description="Gly residues" evidence="7">
    <location>
        <begin position="200"/>
        <end position="210"/>
    </location>
</feature>
<evidence type="ECO:0000256" key="6">
    <source>
        <dbReference type="ARBA" id="ARBA00022825"/>
    </source>
</evidence>
<keyword evidence="11" id="KW-1185">Reference proteome</keyword>
<dbReference type="PROSITE" id="PS50106">
    <property type="entry name" value="PDZ"/>
    <property type="match status" value="1"/>
</dbReference>
<comment type="similarity">
    <text evidence="2">Belongs to the peptidase S1C family.</text>
</comment>
<feature type="compositionally biased region" description="Acidic residues" evidence="7">
    <location>
        <begin position="81"/>
        <end position="91"/>
    </location>
</feature>
<proteinExistence type="inferred from homology"/>
<keyword evidence="4 10" id="KW-0645">Protease</keyword>
<feature type="compositionally biased region" description="Basic and acidic residues" evidence="7">
    <location>
        <begin position="181"/>
        <end position="192"/>
    </location>
</feature>
<dbReference type="Proteomes" id="UP001549019">
    <property type="component" value="Unassembled WGS sequence"/>
</dbReference>
<protein>
    <recommendedName>
        <fullName evidence="3">Serine protease HtrA-like</fullName>
    </recommendedName>
</protein>
<evidence type="ECO:0000256" key="3">
    <source>
        <dbReference type="ARBA" id="ARBA00021768"/>
    </source>
</evidence>
<dbReference type="InterPro" id="IPR009003">
    <property type="entry name" value="Peptidase_S1_PA"/>
</dbReference>
<evidence type="ECO:0000256" key="7">
    <source>
        <dbReference type="SAM" id="MobiDB-lite"/>
    </source>
</evidence>
<evidence type="ECO:0000313" key="10">
    <source>
        <dbReference type="EMBL" id="MET3112108.1"/>
    </source>
</evidence>
<organism evidence="10 11">
    <name type="scientific">Salinicoccus halitifaciens</name>
    <dbReference type="NCBI Taxonomy" id="1073415"/>
    <lineage>
        <taxon>Bacteria</taxon>
        <taxon>Bacillati</taxon>
        <taxon>Bacillota</taxon>
        <taxon>Bacilli</taxon>
        <taxon>Bacillales</taxon>
        <taxon>Staphylococcaceae</taxon>
        <taxon>Salinicoccus</taxon>
    </lineage>
</organism>
<feature type="compositionally biased region" description="Acidic residues" evidence="7">
    <location>
        <begin position="261"/>
        <end position="280"/>
    </location>
</feature>
<keyword evidence="8" id="KW-0472">Membrane</keyword>
<gene>
    <name evidence="10" type="ORF">ABHD89_002534</name>
</gene>
<dbReference type="Pfam" id="PF13365">
    <property type="entry name" value="Trypsin_2"/>
    <property type="match status" value="1"/>
</dbReference>
<dbReference type="SUPFAM" id="SSF50156">
    <property type="entry name" value="PDZ domain-like"/>
    <property type="match status" value="1"/>
</dbReference>
<name>A0ABV2ECH2_9STAP</name>
<evidence type="ECO:0000256" key="5">
    <source>
        <dbReference type="ARBA" id="ARBA00022801"/>
    </source>
</evidence>
<dbReference type="InterPro" id="IPR036034">
    <property type="entry name" value="PDZ_sf"/>
</dbReference>
<sequence length="614" mass="65599">MEKDKKHVIPRDRYRRRRRVFTEEGQEPIAPYEGPSEPEGTADADIDNETEQPDKSAAESRRDSIEASRGRSHEPVYGYDDLTEEEIDESGYQDVYTSGPASDEKISKPESEAGEAPAERTEGSTQEDTAVNGRTREADGAAYAASMTAGAAYSYPGDRKTEEAVDREPVRTAPASAQAPETRDSSDHRSEDAVYYGAVPPGGDGGGNNNGGSNRRNRRGGGGGFFRSFLLPLLAGLLGAAIALLLFNAFDANDGSTGEALNEEEAGEELEAEDPAVDDPTENEITAAIDASRDSVVSVINLQRVDSLLPGIFGEMPEVQQEEPEEAGIGSGVIYRVDGETAYIVTNQHVVEGAEEIQINMQNGESVNADIVGTDIWTDLAVLTIPSDQVDGTLDFADSDELTVGQMAIAIGSPLGEVFSGSVSQGIVSGLDRSVPVDLDGDGSYDWEANVIQTDAAINPGNSGGALIDSNGNLIGINSMKISMPMVEGIGFAIPANEVQQVVTQIEENGEVQRPFLGVTLQDLYTIPPEIIQSEMNLPEDVDSGVVISSVQPGSPAESAGLQQLDLVTALDGNEVANMMELRQYLYYEKQPGDEMTIDFYRNGEPQSVTVTLQ</sequence>
<dbReference type="EMBL" id="JBDZDV010000008">
    <property type="protein sequence ID" value="MET3112108.1"/>
    <property type="molecule type" value="Genomic_DNA"/>
</dbReference>
<dbReference type="InterPro" id="IPR043504">
    <property type="entry name" value="Peptidase_S1_PA_chymotrypsin"/>
</dbReference>
<comment type="subcellular location">
    <subcellularLocation>
        <location evidence="1">Cell membrane</location>
        <topology evidence="1">Single-pass membrane protein</topology>
    </subcellularLocation>
</comment>
<evidence type="ECO:0000256" key="4">
    <source>
        <dbReference type="ARBA" id="ARBA00022670"/>
    </source>
</evidence>
<dbReference type="RefSeq" id="WP_230822471.1">
    <property type="nucleotide sequence ID" value="NZ_JAJNCU010000008.1"/>
</dbReference>
<feature type="compositionally biased region" description="Basic and acidic residues" evidence="7">
    <location>
        <begin position="52"/>
        <end position="74"/>
    </location>
</feature>
<reference evidence="10 11" key="1">
    <citation type="submission" date="2024-05" db="EMBL/GenBank/DDBJ databases">
        <title>Genomic Encyclopedia of Type Strains, Phase IV (KMG-IV): sequencing the most valuable type-strain genomes for metagenomic binning, comparative biology and taxonomic classification.</title>
        <authorList>
            <person name="Goeker M."/>
        </authorList>
    </citation>
    <scope>NUCLEOTIDE SEQUENCE [LARGE SCALE GENOMIC DNA]</scope>
    <source>
        <strain evidence="10 11">DSM 25286</strain>
    </source>
</reference>
<feature type="domain" description="PDZ" evidence="9">
    <location>
        <begin position="501"/>
        <end position="604"/>
    </location>
</feature>
<dbReference type="SUPFAM" id="SSF50494">
    <property type="entry name" value="Trypsin-like serine proteases"/>
    <property type="match status" value="1"/>
</dbReference>
<keyword evidence="8" id="KW-1133">Transmembrane helix</keyword>
<dbReference type="GO" id="GO:0006508">
    <property type="term" value="P:proteolysis"/>
    <property type="evidence" value="ECO:0007669"/>
    <property type="project" value="UniProtKB-KW"/>
</dbReference>
<evidence type="ECO:0000256" key="1">
    <source>
        <dbReference type="ARBA" id="ARBA00004162"/>
    </source>
</evidence>
<feature type="compositionally biased region" description="Basic and acidic residues" evidence="7">
    <location>
        <begin position="1"/>
        <end position="12"/>
    </location>
</feature>
<feature type="compositionally biased region" description="Acidic residues" evidence="7">
    <location>
        <begin position="40"/>
        <end position="51"/>
    </location>
</feature>
<feature type="region of interest" description="Disordered" evidence="7">
    <location>
        <begin position="257"/>
        <end position="280"/>
    </location>
</feature>
<keyword evidence="6" id="KW-0720">Serine protease</keyword>
<comment type="caution">
    <text evidence="10">The sequence shown here is derived from an EMBL/GenBank/DDBJ whole genome shotgun (WGS) entry which is preliminary data.</text>
</comment>
<dbReference type="SMART" id="SM00228">
    <property type="entry name" value="PDZ"/>
    <property type="match status" value="1"/>
</dbReference>
<dbReference type="InterPro" id="IPR001478">
    <property type="entry name" value="PDZ"/>
</dbReference>
<feature type="transmembrane region" description="Helical" evidence="8">
    <location>
        <begin position="225"/>
        <end position="247"/>
    </location>
</feature>
<evidence type="ECO:0000256" key="8">
    <source>
        <dbReference type="SAM" id="Phobius"/>
    </source>
</evidence>